<proteinExistence type="predicted"/>
<protein>
    <submittedName>
        <fullName evidence="3">Rhodanese-like domain-containing protein</fullName>
    </submittedName>
</protein>
<dbReference type="Pfam" id="PF00581">
    <property type="entry name" value="Rhodanese"/>
    <property type="match status" value="1"/>
</dbReference>
<comment type="caution">
    <text evidence="3">The sequence shown here is derived from an EMBL/GenBank/DDBJ whole genome shotgun (WGS) entry which is preliminary data.</text>
</comment>
<name>A0ABS1LMC2_9MICO</name>
<feature type="domain" description="Rhodanese" evidence="2">
    <location>
        <begin position="49"/>
        <end position="139"/>
    </location>
</feature>
<dbReference type="Gene3D" id="3.40.250.10">
    <property type="entry name" value="Rhodanese-like domain"/>
    <property type="match status" value="1"/>
</dbReference>
<evidence type="ECO:0000256" key="1">
    <source>
        <dbReference type="SAM" id="MobiDB-lite"/>
    </source>
</evidence>
<dbReference type="PANTHER" id="PTHR43031">
    <property type="entry name" value="FAD-DEPENDENT OXIDOREDUCTASE"/>
    <property type="match status" value="1"/>
</dbReference>
<accession>A0ABS1LMC2</accession>
<reference evidence="3 4" key="1">
    <citation type="journal article" date="2021" name="Arch. Microbiol.">
        <title>Myceligenerans indicum sp. nov., an actinobacterium isolated from mangrove sediment of Sundarbans, India.</title>
        <authorList>
            <person name="Asha K."/>
            <person name="Bhadury P."/>
        </authorList>
    </citation>
    <scope>NUCLEOTIDE SEQUENCE [LARGE SCALE GENOMIC DNA]</scope>
    <source>
        <strain evidence="3 4">I2</strain>
    </source>
</reference>
<dbReference type="Proteomes" id="UP000675409">
    <property type="component" value="Unassembled WGS sequence"/>
</dbReference>
<dbReference type="InterPro" id="IPR050229">
    <property type="entry name" value="GlpE_sulfurtransferase"/>
</dbReference>
<dbReference type="InterPro" id="IPR036873">
    <property type="entry name" value="Rhodanese-like_dom_sf"/>
</dbReference>
<dbReference type="PROSITE" id="PS50206">
    <property type="entry name" value="RHODANESE_3"/>
    <property type="match status" value="1"/>
</dbReference>
<dbReference type="EMBL" id="JABBYC010000025">
    <property type="protein sequence ID" value="MBL0887284.1"/>
    <property type="molecule type" value="Genomic_DNA"/>
</dbReference>
<dbReference type="InterPro" id="IPR001763">
    <property type="entry name" value="Rhodanese-like_dom"/>
</dbReference>
<sequence length="158" mass="16850">MTITPDTTALDTTTPDTTTPDTTAAVAHFASRLAFETDVADVHAALTGDRAHFTLVDVRSPEAWDAGRVPGAVHLPGGKVRLRAARTIPRDRPVVVYCWGPGCNGATKAAHELAKQGYDVKEMLGGFEYWVREGFGYDTATGRIQPAPDPLAAPPHAD</sequence>
<dbReference type="RefSeq" id="WP_201848183.1">
    <property type="nucleotide sequence ID" value="NZ_JABBYC010000025.1"/>
</dbReference>
<evidence type="ECO:0000313" key="4">
    <source>
        <dbReference type="Proteomes" id="UP000675409"/>
    </source>
</evidence>
<dbReference type="PANTHER" id="PTHR43031:SF1">
    <property type="entry name" value="PYRIDINE NUCLEOTIDE-DISULPHIDE OXIDOREDUCTASE"/>
    <property type="match status" value="1"/>
</dbReference>
<dbReference type="SMART" id="SM00450">
    <property type="entry name" value="RHOD"/>
    <property type="match status" value="1"/>
</dbReference>
<dbReference type="SUPFAM" id="SSF52821">
    <property type="entry name" value="Rhodanese/Cell cycle control phosphatase"/>
    <property type="match status" value="1"/>
</dbReference>
<feature type="region of interest" description="Disordered" evidence="1">
    <location>
        <begin position="1"/>
        <end position="21"/>
    </location>
</feature>
<gene>
    <name evidence="3" type="ORF">HGK34_13535</name>
</gene>
<evidence type="ECO:0000259" key="2">
    <source>
        <dbReference type="PROSITE" id="PS50206"/>
    </source>
</evidence>
<keyword evidence="4" id="KW-1185">Reference proteome</keyword>
<organism evidence="3 4">
    <name type="scientific">Myceligenerans indicum</name>
    <dbReference type="NCBI Taxonomy" id="2593663"/>
    <lineage>
        <taxon>Bacteria</taxon>
        <taxon>Bacillati</taxon>
        <taxon>Actinomycetota</taxon>
        <taxon>Actinomycetes</taxon>
        <taxon>Micrococcales</taxon>
        <taxon>Promicromonosporaceae</taxon>
        <taxon>Myceligenerans</taxon>
    </lineage>
</organism>
<evidence type="ECO:0000313" key="3">
    <source>
        <dbReference type="EMBL" id="MBL0887284.1"/>
    </source>
</evidence>